<sequence>MSIENKKTYLALGVQLVVFVLIPWLAVFVGIVPWLIGALCYLVAFASAVYIWNQYHPAYKEWSEILLYTLMIVCGDIIFVLLLAILSGGAIFGI</sequence>
<reference evidence="2 3" key="1">
    <citation type="journal article" date="2015" name="Nature">
        <title>rRNA introns, odd ribosomes, and small enigmatic genomes across a large radiation of phyla.</title>
        <authorList>
            <person name="Brown C.T."/>
            <person name="Hug L.A."/>
            <person name="Thomas B.C."/>
            <person name="Sharon I."/>
            <person name="Castelle C.J."/>
            <person name="Singh A."/>
            <person name="Wilkins M.J."/>
            <person name="Williams K.H."/>
            <person name="Banfield J.F."/>
        </authorList>
    </citation>
    <scope>NUCLEOTIDE SEQUENCE [LARGE SCALE GENOMIC DNA]</scope>
</reference>
<dbReference type="Proteomes" id="UP000034826">
    <property type="component" value="Unassembled WGS sequence"/>
</dbReference>
<feature type="transmembrane region" description="Helical" evidence="1">
    <location>
        <begin position="65"/>
        <end position="92"/>
    </location>
</feature>
<keyword evidence="1" id="KW-0472">Membrane</keyword>
<gene>
    <name evidence="2" type="ORF">UW60_C0040G0005</name>
</gene>
<organism evidence="2 3">
    <name type="scientific">Candidatus Woesebacteria bacterium GW2011_GWA2_44_33</name>
    <dbReference type="NCBI Taxonomy" id="1618564"/>
    <lineage>
        <taxon>Bacteria</taxon>
        <taxon>Candidatus Woeseibacteriota</taxon>
    </lineage>
</organism>
<feature type="transmembrane region" description="Helical" evidence="1">
    <location>
        <begin position="34"/>
        <end position="53"/>
    </location>
</feature>
<feature type="transmembrane region" description="Helical" evidence="1">
    <location>
        <begin position="9"/>
        <end position="28"/>
    </location>
</feature>
<comment type="caution">
    <text evidence="2">The sequence shown here is derived from an EMBL/GenBank/DDBJ whole genome shotgun (WGS) entry which is preliminary data.</text>
</comment>
<keyword evidence="1" id="KW-0812">Transmembrane</keyword>
<protein>
    <submittedName>
        <fullName evidence="2">Uncharacterized protein</fullName>
    </submittedName>
</protein>
<evidence type="ECO:0000313" key="3">
    <source>
        <dbReference type="Proteomes" id="UP000034826"/>
    </source>
</evidence>
<dbReference type="AlphaFoldDB" id="A0A0G1J220"/>
<evidence type="ECO:0000313" key="2">
    <source>
        <dbReference type="EMBL" id="KKT65616.1"/>
    </source>
</evidence>
<evidence type="ECO:0000256" key="1">
    <source>
        <dbReference type="SAM" id="Phobius"/>
    </source>
</evidence>
<keyword evidence="1" id="KW-1133">Transmembrane helix</keyword>
<dbReference type="EMBL" id="LCIY01000040">
    <property type="protein sequence ID" value="KKT65616.1"/>
    <property type="molecule type" value="Genomic_DNA"/>
</dbReference>
<accession>A0A0G1J220</accession>
<proteinExistence type="predicted"/>
<name>A0A0G1J220_9BACT</name>